<organism evidence="2 3">
    <name type="scientific">Heterorhabditis bacteriophora</name>
    <name type="common">Entomopathogenic nematode worm</name>
    <dbReference type="NCBI Taxonomy" id="37862"/>
    <lineage>
        <taxon>Eukaryota</taxon>
        <taxon>Metazoa</taxon>
        <taxon>Ecdysozoa</taxon>
        <taxon>Nematoda</taxon>
        <taxon>Chromadorea</taxon>
        <taxon>Rhabditida</taxon>
        <taxon>Rhabditina</taxon>
        <taxon>Rhabditomorpha</taxon>
        <taxon>Strongyloidea</taxon>
        <taxon>Heterorhabditidae</taxon>
        <taxon>Heterorhabditis</taxon>
    </lineage>
</organism>
<feature type="compositionally biased region" description="Basic and acidic residues" evidence="1">
    <location>
        <begin position="86"/>
        <end position="104"/>
    </location>
</feature>
<keyword evidence="2" id="KW-1185">Reference proteome</keyword>
<evidence type="ECO:0000256" key="1">
    <source>
        <dbReference type="SAM" id="MobiDB-lite"/>
    </source>
</evidence>
<proteinExistence type="predicted"/>
<sequence>MYEQNNLVFFRSLPKNKIVINDCSKRLSESNNGVIPQITGSLPHREGTTQSGETSFGTIRGQVTRVKDKDRKRRSTVHNSSGGRRFTQEEIDRSRAAIPRFHDPRPIIAKIKQKNEESTLIKGIDETPIDQADTNRYLAWLGGQVTLQSNAGRSAENRAILSKSYYNYLMTARQLDPDMIRKRLEGHKNQNRKDGRALDANGIESCSKEMLETVSRNVADYTND</sequence>
<dbReference type="AlphaFoldDB" id="A0A1I7X4A4"/>
<name>A0A1I7X4A4_HETBA</name>
<feature type="compositionally biased region" description="Polar residues" evidence="1">
    <location>
        <begin position="48"/>
        <end position="57"/>
    </location>
</feature>
<evidence type="ECO:0000313" key="2">
    <source>
        <dbReference type="Proteomes" id="UP000095283"/>
    </source>
</evidence>
<protein>
    <submittedName>
        <fullName evidence="3">Uncharacterized protein</fullName>
    </submittedName>
</protein>
<reference evidence="3" key="1">
    <citation type="submission" date="2016-11" db="UniProtKB">
        <authorList>
            <consortium name="WormBaseParasite"/>
        </authorList>
    </citation>
    <scope>IDENTIFICATION</scope>
</reference>
<feature type="region of interest" description="Disordered" evidence="1">
    <location>
        <begin position="37"/>
        <end position="104"/>
    </location>
</feature>
<evidence type="ECO:0000313" key="3">
    <source>
        <dbReference type="WBParaSite" id="Hba_12364"/>
    </source>
</evidence>
<dbReference type="Proteomes" id="UP000095283">
    <property type="component" value="Unplaced"/>
</dbReference>
<accession>A0A1I7X4A4</accession>
<dbReference type="WBParaSite" id="Hba_12364">
    <property type="protein sequence ID" value="Hba_12364"/>
    <property type="gene ID" value="Hba_12364"/>
</dbReference>